<proteinExistence type="predicted"/>
<dbReference type="Proteomes" id="UP000255177">
    <property type="component" value="Unassembled WGS sequence"/>
</dbReference>
<dbReference type="InterPro" id="IPR021564">
    <property type="entry name" value="DUF3203"/>
</dbReference>
<dbReference type="AlphaFoldDB" id="A0A380T1Q8"/>
<gene>
    <name evidence="1" type="ORF">CCOS864_03667</name>
</gene>
<reference evidence="2" key="1">
    <citation type="submission" date="2018-07" db="EMBL/GenBank/DDBJ databases">
        <authorList>
            <person name="Blom J."/>
        </authorList>
    </citation>
    <scope>NUCLEOTIDE SEQUENCE [LARGE SCALE GENOMIC DNA]</scope>
    <source>
        <strain evidence="2">CCOS 864</strain>
    </source>
</reference>
<name>A0A380T1Q8_9PSED</name>
<evidence type="ECO:0008006" key="3">
    <source>
        <dbReference type="Google" id="ProtNLM"/>
    </source>
</evidence>
<keyword evidence="2" id="KW-1185">Reference proteome</keyword>
<organism evidence="1 2">
    <name type="scientific">Pseudomonas wadenswilerensis</name>
    <dbReference type="NCBI Taxonomy" id="1785161"/>
    <lineage>
        <taxon>Bacteria</taxon>
        <taxon>Pseudomonadati</taxon>
        <taxon>Pseudomonadota</taxon>
        <taxon>Gammaproteobacteria</taxon>
        <taxon>Pseudomonadales</taxon>
        <taxon>Pseudomonadaceae</taxon>
        <taxon>Pseudomonas</taxon>
    </lineage>
</organism>
<dbReference type="InterPro" id="IPR038079">
    <property type="entry name" value="PA2021-like_sf"/>
</dbReference>
<evidence type="ECO:0000313" key="2">
    <source>
        <dbReference type="Proteomes" id="UP000255177"/>
    </source>
</evidence>
<evidence type="ECO:0000313" key="1">
    <source>
        <dbReference type="EMBL" id="SUQ64212.1"/>
    </source>
</evidence>
<protein>
    <recommendedName>
        <fullName evidence="3">DUF3203 domain-containing protein</fullName>
    </recommendedName>
</protein>
<dbReference type="SUPFAM" id="SSF141447">
    <property type="entry name" value="PA2021-like"/>
    <property type="match status" value="1"/>
</dbReference>
<sequence>MPIEIDETNQRCTLISDDMHVQGEAKDVEVITDAELRMSVAVLKGERVPITEQEADALTVAGAVDGRRHLKASEPGSVI</sequence>
<dbReference type="EMBL" id="UIDD01000009">
    <property type="protein sequence ID" value="SUQ64212.1"/>
    <property type="molecule type" value="Genomic_DNA"/>
</dbReference>
<dbReference type="Gene3D" id="3.40.1170.40">
    <property type="entry name" value="Protein of unknown function DUF3203"/>
    <property type="match status" value="1"/>
</dbReference>
<dbReference type="Pfam" id="PF11462">
    <property type="entry name" value="DUF3203"/>
    <property type="match status" value="1"/>
</dbReference>
<accession>A0A380T1Q8</accession>
<dbReference type="RefSeq" id="WP_115087810.1">
    <property type="nucleotide sequence ID" value="NZ_CBCSFG010000034.1"/>
</dbReference>